<feature type="domain" description="Peptidase C-terminal archaeal/bacterial" evidence="1">
    <location>
        <begin position="174"/>
        <end position="237"/>
    </location>
</feature>
<protein>
    <submittedName>
        <fullName evidence="2">Peptidase</fullName>
    </submittedName>
</protein>
<dbReference type="SUPFAM" id="SSF63825">
    <property type="entry name" value="YWTD domain"/>
    <property type="match status" value="1"/>
</dbReference>
<dbReference type="Proteomes" id="UP000235081">
    <property type="component" value="Unassembled WGS sequence"/>
</dbReference>
<name>A0A2N6LB40_9CYAN</name>
<dbReference type="InterPro" id="IPR030916">
    <property type="entry name" value="ELWxxDGT_rpt"/>
</dbReference>
<proteinExistence type="predicted"/>
<evidence type="ECO:0000313" key="3">
    <source>
        <dbReference type="Proteomes" id="UP000235081"/>
    </source>
</evidence>
<dbReference type="AlphaFoldDB" id="A0A2N6LB40"/>
<dbReference type="NCBIfam" id="TIGR04534">
    <property type="entry name" value="ELWxxDGT_rpt"/>
    <property type="match status" value="2"/>
</dbReference>
<reference evidence="2 3" key="1">
    <citation type="submission" date="2017-07" db="EMBL/GenBank/DDBJ databases">
        <title>Genomes of Fischerella (Mastigocladus) sp. strains.</title>
        <authorList>
            <person name="Miller S.R."/>
        </authorList>
    </citation>
    <scope>NUCLEOTIDE SEQUENCE [LARGE SCALE GENOMIC DNA]</scope>
    <source>
        <strain evidence="2 3">CCMEE 5318</strain>
    </source>
</reference>
<evidence type="ECO:0000259" key="1">
    <source>
        <dbReference type="Pfam" id="PF04151"/>
    </source>
</evidence>
<dbReference type="EMBL" id="NMQE01000568">
    <property type="protein sequence ID" value="PMB19811.1"/>
    <property type="molecule type" value="Genomic_DNA"/>
</dbReference>
<evidence type="ECO:0000313" key="2">
    <source>
        <dbReference type="EMBL" id="PMB19811.1"/>
    </source>
</evidence>
<accession>A0A2N6LB40</accession>
<sequence>MATFSGFPDPGSTRNTALDTTSVSYIGGSLSTTPNIFQNSVSSSDISDYYKISIGGSSASILSVSLDGLSDNAVLDLYNASGGSLQKANFAGTASELLTRTVNPGIYYVRVSLASGAVATNYNLGLAAYSIQESGISDDTRNTAQDIGVLTNGSTANYTDFVGNRDNLVLVDYEDYYKFDVTTPGTLNLSLEGLVGNANVELYKSGSNTRIAFSNNPYTNSESITKELENGTYYIRVLPGGVGATNYTLNLNFQGKQPELLDIWSGTNSSNPDNLTALGNTLYFTADDGSTGVQLWKSNGTSANRITNINASGFNPENLTAFGTTRLFFTADDGSTGRELWLYNSSTNTTTRLSDINPSAGNANPQNLTVVGSNLFFTADDGINGRELWVYDGTKVSLVKDIYTGATGSNPSNLVAFGGKLYFAARNQDNGIELWSSNGTAAGTTLVKDIAIGGTSSVPANLTVVGSTLYFTANDGSTGIELWKSDGTAGGTSVIDVTPGTGGFGPTLLTAVGSTLYFVLDSNNDFKQELWKSDGTNTARVKSDLNAAPNLSFGPINLTAVGSMLYFTTYDPNNGFELWRSDGSDAGTYLVKDIWSGSDSSLPGSLVNFGGTLYFAASTFNASEEQTSREVWSSDGTEAGTQQVTYINSVDYANPDKLTVVGDKLFFIADDGINGTELWVL</sequence>
<organism evidence="2 3">
    <name type="scientific">Fischerella thermalis CCMEE 5318</name>
    <dbReference type="NCBI Taxonomy" id="2019666"/>
    <lineage>
        <taxon>Bacteria</taxon>
        <taxon>Bacillati</taxon>
        <taxon>Cyanobacteriota</taxon>
        <taxon>Cyanophyceae</taxon>
        <taxon>Nostocales</taxon>
        <taxon>Hapalosiphonaceae</taxon>
        <taxon>Fischerella</taxon>
    </lineage>
</organism>
<dbReference type="InterPro" id="IPR007280">
    <property type="entry name" value="Peptidase_C_arc/bac"/>
</dbReference>
<feature type="domain" description="Peptidase C-terminal archaeal/bacterial" evidence="1">
    <location>
        <begin position="47"/>
        <end position="112"/>
    </location>
</feature>
<dbReference type="Pfam" id="PF04151">
    <property type="entry name" value="PPC"/>
    <property type="match status" value="2"/>
</dbReference>
<dbReference type="Gene3D" id="2.60.120.380">
    <property type="match status" value="2"/>
</dbReference>
<comment type="caution">
    <text evidence="2">The sequence shown here is derived from an EMBL/GenBank/DDBJ whole genome shotgun (WGS) entry which is preliminary data.</text>
</comment>
<dbReference type="SUPFAM" id="SSF89260">
    <property type="entry name" value="Collagen-binding domain"/>
    <property type="match status" value="2"/>
</dbReference>
<gene>
    <name evidence="2" type="ORF">CEN46_17780</name>
</gene>
<dbReference type="RefSeq" id="WP_102182573.1">
    <property type="nucleotide sequence ID" value="NZ_NMQE01000568.1"/>
</dbReference>